<dbReference type="InterPro" id="IPR055247">
    <property type="entry name" value="InsJ-like_HTH"/>
</dbReference>
<protein>
    <submittedName>
        <fullName evidence="2">IS481 family transposase</fullName>
    </submittedName>
</protein>
<evidence type="ECO:0000259" key="1">
    <source>
        <dbReference type="Pfam" id="PF13518"/>
    </source>
</evidence>
<sequence>MTHVNAPLTPEGRQRLVTRALTDGRPISHIAAEAGIARSTLTKWVARYREEGVDSLEDRSS</sequence>
<dbReference type="AlphaFoldDB" id="A0A1Q5PZQ0"/>
<keyword evidence="3" id="KW-1185">Reference proteome</keyword>
<dbReference type="EMBL" id="MQVR01000120">
    <property type="protein sequence ID" value="OKL52932.1"/>
    <property type="molecule type" value="Genomic_DNA"/>
</dbReference>
<name>A0A1Q5PZQ0_9ACTO</name>
<gene>
    <name evidence="2" type="ORF">BSZ39_12245</name>
</gene>
<feature type="non-terminal residue" evidence="2">
    <location>
        <position position="61"/>
    </location>
</feature>
<organism evidence="2 3">
    <name type="scientific">Bowdeniella nasicola</name>
    <dbReference type="NCBI Taxonomy" id="208480"/>
    <lineage>
        <taxon>Bacteria</taxon>
        <taxon>Bacillati</taxon>
        <taxon>Actinomycetota</taxon>
        <taxon>Actinomycetes</taxon>
        <taxon>Actinomycetales</taxon>
        <taxon>Actinomycetaceae</taxon>
        <taxon>Bowdeniella</taxon>
    </lineage>
</organism>
<evidence type="ECO:0000313" key="3">
    <source>
        <dbReference type="Proteomes" id="UP000185628"/>
    </source>
</evidence>
<feature type="domain" description="Insertion element IS150 protein InsJ-like helix-turn-helix" evidence="1">
    <location>
        <begin position="13"/>
        <end position="60"/>
    </location>
</feature>
<comment type="caution">
    <text evidence="2">The sequence shown here is derived from an EMBL/GenBank/DDBJ whole genome shotgun (WGS) entry which is preliminary data.</text>
</comment>
<dbReference type="Proteomes" id="UP000185628">
    <property type="component" value="Unassembled WGS sequence"/>
</dbReference>
<dbReference type="RefSeq" id="WP_143180535.1">
    <property type="nucleotide sequence ID" value="NZ_MQVR01000120.1"/>
</dbReference>
<dbReference type="OrthoDB" id="568335at2"/>
<accession>A0A1Q5PZQ0</accession>
<dbReference type="Pfam" id="PF13518">
    <property type="entry name" value="HTH_28"/>
    <property type="match status" value="1"/>
</dbReference>
<dbReference type="InterPro" id="IPR009057">
    <property type="entry name" value="Homeodomain-like_sf"/>
</dbReference>
<reference evidence="3" key="1">
    <citation type="submission" date="2016-12" db="EMBL/GenBank/DDBJ databases">
        <authorList>
            <person name="Meng X."/>
        </authorList>
    </citation>
    <scope>NUCLEOTIDE SEQUENCE [LARGE SCALE GENOMIC DNA]</scope>
    <source>
        <strain evidence="3">DSM 19116</strain>
    </source>
</reference>
<proteinExistence type="predicted"/>
<evidence type="ECO:0000313" key="2">
    <source>
        <dbReference type="EMBL" id="OKL52932.1"/>
    </source>
</evidence>
<dbReference type="SUPFAM" id="SSF46689">
    <property type="entry name" value="Homeodomain-like"/>
    <property type="match status" value="1"/>
</dbReference>
<dbReference type="Gene3D" id="1.10.10.60">
    <property type="entry name" value="Homeodomain-like"/>
    <property type="match status" value="1"/>
</dbReference>